<dbReference type="EMBL" id="GL832978">
    <property type="protein sequence ID" value="EGD77573.1"/>
    <property type="molecule type" value="Genomic_DNA"/>
</dbReference>
<evidence type="ECO:0000256" key="7">
    <source>
        <dbReference type="SAM" id="Phobius"/>
    </source>
</evidence>
<evidence type="ECO:0000256" key="4">
    <source>
        <dbReference type="ARBA" id="ARBA00022989"/>
    </source>
</evidence>
<evidence type="ECO:0000256" key="6">
    <source>
        <dbReference type="SAM" id="MobiDB-lite"/>
    </source>
</evidence>
<feature type="transmembrane region" description="Helical" evidence="7">
    <location>
        <begin position="173"/>
        <end position="196"/>
    </location>
</feature>
<evidence type="ECO:0000256" key="5">
    <source>
        <dbReference type="ARBA" id="ARBA00023136"/>
    </source>
</evidence>
<dbReference type="KEGG" id="sre:PTSG_08670"/>
<evidence type="ECO:0000256" key="1">
    <source>
        <dbReference type="ARBA" id="ARBA00004141"/>
    </source>
</evidence>
<keyword evidence="9" id="KW-1185">Reference proteome</keyword>
<sequence>MGAVLGVGDATRAHVTGSAVTVIVGGLLYANLLVWQSYLQVVFWAFLLSQALRPLKSAVLETIGDLRQKDVPEDDRLSLLDAFHEFVLQRMWQNAAEGYNDRHRRHAILGALVNNSFIFFGFVLLLITWHNSMGPVQVASGLFILATTVYVAARVLDRHLLNLHRLFLTDNALVTLTLTFGSVFMVGFVIFFLGIASLSEGIHAVDETYIWVTAYIHENNEYMQSSWSHLSSTAYTAYQDYVKENFNNTEWWPAVENVERAILEEQNITQAIEGSREYLDDLYGAEPWWGVVDRVVELGIRQQGSAHDQAKGFFNDMLENIDVLQHMGTHLLSQISNPAQLAFNVMFRMSSAISAVSTFGSQLLVFGIFFYEFTAADDDLLSTIIHVLVPASRHTRNLVIRNCQMVISAAFFIPLSLASLHALTTLVMTTVLGIRFRFFATFLSFVVTLVPITDPLVVPIVWAVAPIIHVTITSTGLTSLVKAVVFLLVCVYTYSYANRLVLEQQRVQEVTGNPVLTLFSVLLGCYAFGIAGFILGPLALYLLMMVVRLCARATFEMDAMEADVRETAGTTTPPSATASRSTSRSSLFARASERT</sequence>
<gene>
    <name evidence="8" type="ORF">PTSG_08670</name>
</gene>
<dbReference type="Proteomes" id="UP000007799">
    <property type="component" value="Unassembled WGS sequence"/>
</dbReference>
<dbReference type="eggNOG" id="ENOG502S7NY">
    <property type="taxonomic scope" value="Eukaryota"/>
</dbReference>
<keyword evidence="3 7" id="KW-0812">Transmembrane</keyword>
<evidence type="ECO:0008006" key="10">
    <source>
        <dbReference type="Google" id="ProtNLM"/>
    </source>
</evidence>
<evidence type="ECO:0000313" key="9">
    <source>
        <dbReference type="Proteomes" id="UP000007799"/>
    </source>
</evidence>
<evidence type="ECO:0000256" key="2">
    <source>
        <dbReference type="ARBA" id="ARBA00009773"/>
    </source>
</evidence>
<feature type="transmembrane region" description="Helical" evidence="7">
    <location>
        <begin position="352"/>
        <end position="371"/>
    </location>
</feature>
<reference evidence="8" key="1">
    <citation type="submission" date="2009-08" db="EMBL/GenBank/DDBJ databases">
        <title>Annotation of Salpingoeca rosetta.</title>
        <authorList>
            <consortium name="The Broad Institute Genome Sequencing Platform"/>
            <person name="Russ C."/>
            <person name="Cuomo C."/>
            <person name="Burger G."/>
            <person name="Gray M.W."/>
            <person name="Holland P.W.H."/>
            <person name="King N."/>
            <person name="Lang F.B.F."/>
            <person name="Roger A.J."/>
            <person name="Ruiz-Trillo I."/>
            <person name="Young S.K."/>
            <person name="Zeng Q."/>
            <person name="Gargeya S."/>
            <person name="Alvarado L."/>
            <person name="Berlin A."/>
            <person name="Chapman S.B."/>
            <person name="Chen Z."/>
            <person name="Freedman E."/>
            <person name="Gellesch M."/>
            <person name="Goldberg J."/>
            <person name="Griggs A."/>
            <person name="Gujja S."/>
            <person name="Heilman E."/>
            <person name="Heiman D."/>
            <person name="Howarth C."/>
            <person name="Mehta T."/>
            <person name="Neiman D."/>
            <person name="Pearson M."/>
            <person name="Roberts A."/>
            <person name="Saif S."/>
            <person name="Shea T."/>
            <person name="Shenoy N."/>
            <person name="Sisk P."/>
            <person name="Stolte C."/>
            <person name="Sykes S."/>
            <person name="White J."/>
            <person name="Yandava C."/>
            <person name="Haas B."/>
            <person name="Nusbaum C."/>
            <person name="Birren B."/>
        </authorList>
    </citation>
    <scope>NUCLEOTIDE SEQUENCE [LARGE SCALE GENOMIC DNA]</scope>
    <source>
        <strain evidence="8">ATCC 50818</strain>
    </source>
</reference>
<organism evidence="9">
    <name type="scientific">Salpingoeca rosetta (strain ATCC 50818 / BSB-021)</name>
    <dbReference type="NCBI Taxonomy" id="946362"/>
    <lineage>
        <taxon>Eukaryota</taxon>
        <taxon>Choanoflagellata</taxon>
        <taxon>Craspedida</taxon>
        <taxon>Salpingoecidae</taxon>
        <taxon>Salpingoeca</taxon>
    </lineage>
</organism>
<dbReference type="OMA" id="YLQVVFW"/>
<evidence type="ECO:0000313" key="8">
    <source>
        <dbReference type="EMBL" id="EGD77573.1"/>
    </source>
</evidence>
<feature type="transmembrane region" description="Helical" evidence="7">
    <location>
        <begin position="135"/>
        <end position="153"/>
    </location>
</feature>
<dbReference type="RefSeq" id="XP_004990461.1">
    <property type="nucleotide sequence ID" value="XM_004990404.1"/>
</dbReference>
<feature type="transmembrane region" description="Helical" evidence="7">
    <location>
        <begin position="406"/>
        <end position="432"/>
    </location>
</feature>
<dbReference type="InParanoid" id="F2UKC4"/>
<dbReference type="Pfam" id="PF01594">
    <property type="entry name" value="AI-2E_transport"/>
    <property type="match status" value="1"/>
</dbReference>
<feature type="transmembrane region" description="Helical" evidence="7">
    <location>
        <begin position="20"/>
        <end position="47"/>
    </location>
</feature>
<dbReference type="PANTHER" id="PTHR21716:SF4">
    <property type="entry name" value="TRANSMEMBRANE PROTEIN 245"/>
    <property type="match status" value="1"/>
</dbReference>
<name>F2UKC4_SALR5</name>
<accession>F2UKC4</accession>
<feature type="transmembrane region" description="Helical" evidence="7">
    <location>
        <begin position="438"/>
        <end position="465"/>
    </location>
</feature>
<protein>
    <recommendedName>
        <fullName evidence="10">Transmembrane protein</fullName>
    </recommendedName>
</protein>
<keyword evidence="5 7" id="KW-0472">Membrane</keyword>
<dbReference type="GO" id="GO:0016020">
    <property type="term" value="C:membrane"/>
    <property type="evidence" value="ECO:0007669"/>
    <property type="project" value="UniProtKB-SubCell"/>
</dbReference>
<dbReference type="AlphaFoldDB" id="F2UKC4"/>
<proteinExistence type="inferred from homology"/>
<keyword evidence="4 7" id="KW-1133">Transmembrane helix</keyword>
<dbReference type="InterPro" id="IPR002549">
    <property type="entry name" value="AI-2E-like"/>
</dbReference>
<dbReference type="PANTHER" id="PTHR21716">
    <property type="entry name" value="TRANSMEMBRANE PROTEIN"/>
    <property type="match status" value="1"/>
</dbReference>
<feature type="transmembrane region" description="Helical" evidence="7">
    <location>
        <begin position="107"/>
        <end position="129"/>
    </location>
</feature>
<comment type="similarity">
    <text evidence="2">Belongs to the autoinducer-2 exporter (AI-2E) (TC 2.A.86) family.</text>
</comment>
<evidence type="ECO:0000256" key="3">
    <source>
        <dbReference type="ARBA" id="ARBA00022692"/>
    </source>
</evidence>
<dbReference type="OrthoDB" id="5970161at2759"/>
<feature type="region of interest" description="Disordered" evidence="6">
    <location>
        <begin position="566"/>
        <end position="595"/>
    </location>
</feature>
<comment type="subcellular location">
    <subcellularLocation>
        <location evidence="1">Membrane</location>
        <topology evidence="1">Multi-pass membrane protein</topology>
    </subcellularLocation>
</comment>
<feature type="transmembrane region" description="Helical" evidence="7">
    <location>
        <begin position="477"/>
        <end position="497"/>
    </location>
</feature>
<feature type="compositionally biased region" description="Low complexity" evidence="6">
    <location>
        <begin position="567"/>
        <end position="595"/>
    </location>
</feature>
<dbReference type="GeneID" id="16071017"/>
<feature type="transmembrane region" description="Helical" evidence="7">
    <location>
        <begin position="517"/>
        <end position="543"/>
    </location>
</feature>